<feature type="region of interest" description="Disordered" evidence="4">
    <location>
        <begin position="87"/>
        <end position="166"/>
    </location>
</feature>
<dbReference type="NCBIfam" id="TIGR00621">
    <property type="entry name" value="ssb"/>
    <property type="match status" value="1"/>
</dbReference>
<comment type="caution">
    <text evidence="5">The sequence shown here is derived from an EMBL/GenBank/DDBJ whole genome shotgun (WGS) entry which is preliminary data.</text>
</comment>
<evidence type="ECO:0000256" key="3">
    <source>
        <dbReference type="RuleBase" id="RU000524"/>
    </source>
</evidence>
<feature type="compositionally biased region" description="Basic and acidic residues" evidence="4">
    <location>
        <begin position="87"/>
        <end position="98"/>
    </location>
</feature>
<dbReference type="RefSeq" id="WP_330093891.1">
    <property type="nucleotide sequence ID" value="NZ_JAUZMY010000026.1"/>
</dbReference>
<sequence>MTLPAINGAFRLIDAPELTFANSGTPILKVRLAANSRRLNKDTNEWEDADKVFLNGVMFGDRAEAIAEANLSKGQEVYVAGRLKTSEWETKEGEKRSAPELLIDTVAPTIRPPRRDGNQQGGQQGGGYGRNGGRQTGQRTQADDPWGGGQQGGGFGGGPANGEPPF</sequence>
<dbReference type="Proteomes" id="UP001356095">
    <property type="component" value="Unassembled WGS sequence"/>
</dbReference>
<reference evidence="5 6" key="1">
    <citation type="submission" date="2023-08" db="EMBL/GenBank/DDBJ databases">
        <authorList>
            <person name="Girao M."/>
            <person name="Carvalho M.F."/>
        </authorList>
    </citation>
    <scope>NUCLEOTIDE SEQUENCE [LARGE SCALE GENOMIC DNA]</scope>
    <source>
        <strain evidence="5 6">CT-R113</strain>
    </source>
</reference>
<dbReference type="CDD" id="cd04496">
    <property type="entry name" value="SSB_OBF"/>
    <property type="match status" value="1"/>
</dbReference>
<accession>A0ABU7KEV1</accession>
<evidence type="ECO:0000256" key="1">
    <source>
        <dbReference type="ARBA" id="ARBA00023125"/>
    </source>
</evidence>
<organism evidence="5 6">
    <name type="scientific">Nocardiopsis codii</name>
    <dbReference type="NCBI Taxonomy" id="3065942"/>
    <lineage>
        <taxon>Bacteria</taxon>
        <taxon>Bacillati</taxon>
        <taxon>Actinomycetota</taxon>
        <taxon>Actinomycetes</taxon>
        <taxon>Streptosporangiales</taxon>
        <taxon>Nocardiopsidaceae</taxon>
        <taxon>Nocardiopsis</taxon>
    </lineage>
</organism>
<keyword evidence="6" id="KW-1185">Reference proteome</keyword>
<protein>
    <recommendedName>
        <fullName evidence="3">Single-stranded DNA-binding protein</fullName>
    </recommendedName>
</protein>
<keyword evidence="1 2" id="KW-0238">DNA-binding</keyword>
<dbReference type="PROSITE" id="PS50935">
    <property type="entry name" value="SSB"/>
    <property type="match status" value="1"/>
</dbReference>
<feature type="compositionally biased region" description="Gly residues" evidence="4">
    <location>
        <begin position="119"/>
        <end position="135"/>
    </location>
</feature>
<evidence type="ECO:0000313" key="6">
    <source>
        <dbReference type="Proteomes" id="UP001356095"/>
    </source>
</evidence>
<name>A0ABU7KEV1_9ACTN</name>
<dbReference type="InterPro" id="IPR012340">
    <property type="entry name" value="NA-bd_OB-fold"/>
</dbReference>
<dbReference type="InterPro" id="IPR000424">
    <property type="entry name" value="Primosome_PriB/ssb"/>
</dbReference>
<dbReference type="EMBL" id="JAUZMY010000026">
    <property type="protein sequence ID" value="MEE2040122.1"/>
    <property type="molecule type" value="Genomic_DNA"/>
</dbReference>
<evidence type="ECO:0000256" key="4">
    <source>
        <dbReference type="SAM" id="MobiDB-lite"/>
    </source>
</evidence>
<gene>
    <name evidence="5" type="ORF">Q8791_23165</name>
</gene>
<dbReference type="SUPFAM" id="SSF50249">
    <property type="entry name" value="Nucleic acid-binding proteins"/>
    <property type="match status" value="1"/>
</dbReference>
<feature type="compositionally biased region" description="Gly residues" evidence="4">
    <location>
        <begin position="146"/>
        <end position="160"/>
    </location>
</feature>
<dbReference type="GO" id="GO:0003677">
    <property type="term" value="F:DNA binding"/>
    <property type="evidence" value="ECO:0007669"/>
    <property type="project" value="UniProtKB-KW"/>
</dbReference>
<evidence type="ECO:0000313" key="5">
    <source>
        <dbReference type="EMBL" id="MEE2040122.1"/>
    </source>
</evidence>
<dbReference type="Gene3D" id="2.40.50.140">
    <property type="entry name" value="Nucleic acid-binding proteins"/>
    <property type="match status" value="1"/>
</dbReference>
<proteinExistence type="predicted"/>
<dbReference type="InterPro" id="IPR011344">
    <property type="entry name" value="ssDNA-bd"/>
</dbReference>
<evidence type="ECO:0000256" key="2">
    <source>
        <dbReference type="PROSITE-ProRule" id="PRU00252"/>
    </source>
</evidence>
<dbReference type="Pfam" id="PF00436">
    <property type="entry name" value="SSB"/>
    <property type="match status" value="1"/>
</dbReference>